<dbReference type="InterPro" id="IPR026956">
    <property type="entry name" value="D-ser_dehydrat-like_dom"/>
</dbReference>
<organism evidence="4 5">
    <name type="scientific">Litorilinea aerophila</name>
    <dbReference type="NCBI Taxonomy" id="1204385"/>
    <lineage>
        <taxon>Bacteria</taxon>
        <taxon>Bacillati</taxon>
        <taxon>Chloroflexota</taxon>
        <taxon>Caldilineae</taxon>
        <taxon>Caldilineales</taxon>
        <taxon>Caldilineaceae</taxon>
        <taxon>Litorilinea</taxon>
    </lineage>
</organism>
<dbReference type="RefSeq" id="WP_141610576.1">
    <property type="nucleotide sequence ID" value="NZ_VIGC02000015.1"/>
</dbReference>
<dbReference type="InterPro" id="IPR029066">
    <property type="entry name" value="PLP-binding_barrel"/>
</dbReference>
<dbReference type="GO" id="GO:0008721">
    <property type="term" value="F:D-serine ammonia-lyase activity"/>
    <property type="evidence" value="ECO:0007669"/>
    <property type="project" value="TreeGrafter"/>
</dbReference>
<dbReference type="Pfam" id="PF01168">
    <property type="entry name" value="Ala_racemase_N"/>
    <property type="match status" value="1"/>
</dbReference>
<evidence type="ECO:0000313" key="5">
    <source>
        <dbReference type="Proteomes" id="UP000317371"/>
    </source>
</evidence>
<dbReference type="AlphaFoldDB" id="A0A540VEV6"/>
<evidence type="ECO:0000256" key="1">
    <source>
        <dbReference type="ARBA" id="ARBA00005323"/>
    </source>
</evidence>
<dbReference type="SUPFAM" id="SSF51419">
    <property type="entry name" value="PLP-binding barrel"/>
    <property type="match status" value="1"/>
</dbReference>
<reference evidence="4 5" key="1">
    <citation type="submission" date="2019-06" db="EMBL/GenBank/DDBJ databases">
        <title>Genome sequence of Litorilinea aerophila BAA-2444.</title>
        <authorList>
            <person name="Maclea K.S."/>
            <person name="Maurais E.G."/>
            <person name="Iannazzi L.C."/>
        </authorList>
    </citation>
    <scope>NUCLEOTIDE SEQUENCE [LARGE SCALE GENOMIC DNA]</scope>
    <source>
        <strain evidence="4 5">ATCC BAA-2444</strain>
    </source>
</reference>
<dbReference type="Pfam" id="PF14031">
    <property type="entry name" value="D-ser_dehydrat"/>
    <property type="match status" value="1"/>
</dbReference>
<dbReference type="Gene3D" id="2.40.37.20">
    <property type="entry name" value="D-serine dehydratase-like domain"/>
    <property type="match status" value="1"/>
</dbReference>
<comment type="caution">
    <text evidence="4">The sequence shown here is derived from an EMBL/GenBank/DDBJ whole genome shotgun (WGS) entry which is preliminary data.</text>
</comment>
<accession>A0A540VEV6</accession>
<evidence type="ECO:0000313" key="4">
    <source>
        <dbReference type="EMBL" id="TQE95298.1"/>
    </source>
</evidence>
<dbReference type="OrthoDB" id="9788869at2"/>
<sequence length="347" mass="37823">MLIHDLDTPAVVCDLDKLERNIQAMARHCRELDIPLRSHTKSHKIPEIAHMQLASGAIGICCQKVGEAEVMVAAGVRDILIPYNIVGPVKVERLLRLARRATITVAVDSLATAQGISDGAQRDGGSVRVLIELDTGAKRCGVQSPQEALALARQIVALPGIDLQGVMTYPSRSEAKDFLDETAALWEEAGLPLHVISGGGTGHEAISKELGCTETRSGSYIWEGLSRVRSSQDLSDERCPLRIITTVVSTPAPGRIIIDGGMKTFASYPPVPYGHCIEHPEIQIYAMSVEHGHVDVSRSSHHFRVGERLTFIPLHQEMALNLHDELVGYRGEQVEVIWPVLGRGKVK</sequence>
<proteinExistence type="inferred from homology"/>
<dbReference type="Gene3D" id="3.20.20.10">
    <property type="entry name" value="Alanine racemase"/>
    <property type="match status" value="1"/>
</dbReference>
<comment type="similarity">
    <text evidence="1">Belongs to the DSD1 family.</text>
</comment>
<dbReference type="InterPro" id="IPR001608">
    <property type="entry name" value="Ala_racemase_N"/>
</dbReference>
<dbReference type="SMART" id="SM01119">
    <property type="entry name" value="D-ser_dehydrat"/>
    <property type="match status" value="1"/>
</dbReference>
<dbReference type="Proteomes" id="UP000317371">
    <property type="component" value="Unassembled WGS sequence"/>
</dbReference>
<keyword evidence="5" id="KW-1185">Reference proteome</keyword>
<dbReference type="InterPro" id="IPR051466">
    <property type="entry name" value="D-amino_acid_metab_enzyme"/>
</dbReference>
<gene>
    <name evidence="4" type="ORF">FKZ61_13075</name>
</gene>
<dbReference type="InParanoid" id="A0A540VEV6"/>
<feature type="domain" description="D-serine dehydratase-like" evidence="3">
    <location>
        <begin position="240"/>
        <end position="330"/>
    </location>
</feature>
<dbReference type="GO" id="GO:0036088">
    <property type="term" value="P:D-serine catabolic process"/>
    <property type="evidence" value="ECO:0007669"/>
    <property type="project" value="TreeGrafter"/>
</dbReference>
<dbReference type="EMBL" id="VIGC01000015">
    <property type="protein sequence ID" value="TQE95298.1"/>
    <property type="molecule type" value="Genomic_DNA"/>
</dbReference>
<dbReference type="PANTHER" id="PTHR28004">
    <property type="entry name" value="ZGC:162816-RELATED"/>
    <property type="match status" value="1"/>
</dbReference>
<evidence type="ECO:0000256" key="2">
    <source>
        <dbReference type="ARBA" id="ARBA00023239"/>
    </source>
</evidence>
<name>A0A540VEV6_9CHLR</name>
<keyword evidence="2" id="KW-0456">Lyase</keyword>
<evidence type="ECO:0000259" key="3">
    <source>
        <dbReference type="SMART" id="SM01119"/>
    </source>
</evidence>
<dbReference type="InterPro" id="IPR042208">
    <property type="entry name" value="D-ser_dehydrat-like_sf"/>
</dbReference>
<dbReference type="PANTHER" id="PTHR28004:SF2">
    <property type="entry name" value="D-SERINE DEHYDRATASE"/>
    <property type="match status" value="1"/>
</dbReference>
<protein>
    <submittedName>
        <fullName evidence="4">D-TA family PLP-dependent enzyme</fullName>
    </submittedName>
</protein>